<keyword evidence="6" id="KW-0378">Hydrolase</keyword>
<feature type="compositionally biased region" description="Low complexity" evidence="9">
    <location>
        <begin position="1"/>
        <end position="17"/>
    </location>
</feature>
<dbReference type="SUPFAM" id="SSF47757">
    <property type="entry name" value="Chemotaxis receptor methyltransferase CheR, N-terminal domain"/>
    <property type="match status" value="1"/>
</dbReference>
<evidence type="ECO:0000256" key="9">
    <source>
        <dbReference type="SAM" id="MobiDB-lite"/>
    </source>
</evidence>
<name>A0ABS1I8C5_9PROT</name>
<dbReference type="SMART" id="SM00138">
    <property type="entry name" value="MeTrc"/>
    <property type="match status" value="1"/>
</dbReference>
<accession>A0ABS1I8C5</accession>
<dbReference type="SMART" id="SM00387">
    <property type="entry name" value="HATPase_c"/>
    <property type="match status" value="1"/>
</dbReference>
<dbReference type="EC" id="2.7.13.3" evidence="2"/>
<dbReference type="PROSITE" id="PS50109">
    <property type="entry name" value="HIS_KIN"/>
    <property type="match status" value="1"/>
</dbReference>
<dbReference type="CDD" id="cd00130">
    <property type="entry name" value="PAS"/>
    <property type="match status" value="1"/>
</dbReference>
<dbReference type="SUPFAM" id="SSF53335">
    <property type="entry name" value="S-adenosyl-L-methionine-dependent methyltransferases"/>
    <property type="match status" value="1"/>
</dbReference>
<dbReference type="InterPro" id="IPR035965">
    <property type="entry name" value="PAS-like_dom_sf"/>
</dbReference>
<evidence type="ECO:0000256" key="4">
    <source>
        <dbReference type="ARBA" id="ARBA00022679"/>
    </source>
</evidence>
<feature type="domain" description="CheR-type methyltransferase" evidence="13">
    <location>
        <begin position="237"/>
        <end position="479"/>
    </location>
</feature>
<dbReference type="Pfam" id="PF02518">
    <property type="entry name" value="HATPase_c"/>
    <property type="match status" value="1"/>
</dbReference>
<dbReference type="InterPro" id="IPR036097">
    <property type="entry name" value="HisK_dim/P_sf"/>
</dbReference>
<dbReference type="InterPro" id="IPR013656">
    <property type="entry name" value="PAS_4"/>
</dbReference>
<keyword evidence="8" id="KW-0175">Coiled coil</keyword>
<dbReference type="PANTHER" id="PTHR24422:SF27">
    <property type="entry name" value="PROTEIN-GLUTAMATE O-METHYLTRANSFERASE"/>
    <property type="match status" value="1"/>
</dbReference>
<dbReference type="Gene3D" id="3.40.50.2300">
    <property type="match status" value="1"/>
</dbReference>
<proteinExistence type="predicted"/>
<dbReference type="InterPro" id="IPR003018">
    <property type="entry name" value="GAF"/>
</dbReference>
<dbReference type="InterPro" id="IPR003661">
    <property type="entry name" value="HisK_dim/P_dom"/>
</dbReference>
<dbReference type="Pfam" id="PF13185">
    <property type="entry name" value="GAF_2"/>
    <property type="match status" value="1"/>
</dbReference>
<feature type="modified residue" description="4-aspartylphosphate" evidence="7">
    <location>
        <position position="1466"/>
    </location>
</feature>
<dbReference type="CDD" id="cd00156">
    <property type="entry name" value="REC"/>
    <property type="match status" value="1"/>
</dbReference>
<evidence type="ECO:0000256" key="7">
    <source>
        <dbReference type="PROSITE-ProRule" id="PRU00169"/>
    </source>
</evidence>
<dbReference type="InterPro" id="IPR005467">
    <property type="entry name" value="His_kinase_dom"/>
</dbReference>
<dbReference type="InterPro" id="IPR022642">
    <property type="entry name" value="CheR_C"/>
</dbReference>
<keyword evidence="5" id="KW-0418">Kinase</keyword>
<keyword evidence="15" id="KW-1185">Reference proteome</keyword>
<dbReference type="InterPro" id="IPR000780">
    <property type="entry name" value="CheR_MeTrfase"/>
</dbReference>
<dbReference type="Pfam" id="PF08448">
    <property type="entry name" value="PAS_4"/>
    <property type="match status" value="1"/>
</dbReference>
<dbReference type="InterPro" id="IPR050903">
    <property type="entry name" value="Bact_Chemotaxis_MeTrfase"/>
</dbReference>
<dbReference type="CDD" id="cd16434">
    <property type="entry name" value="CheB-CheR_fusion"/>
    <property type="match status" value="1"/>
</dbReference>
<dbReference type="SUPFAM" id="SSF55785">
    <property type="entry name" value="PYP-like sensor domain (PAS domain)"/>
    <property type="match status" value="2"/>
</dbReference>
<feature type="active site" evidence="6">
    <location>
        <position position="157"/>
    </location>
</feature>
<dbReference type="Gene3D" id="3.30.565.10">
    <property type="entry name" value="Histidine kinase-like ATPase, C-terminal domain"/>
    <property type="match status" value="1"/>
</dbReference>
<dbReference type="CDD" id="cd00082">
    <property type="entry name" value="HisKA"/>
    <property type="match status" value="1"/>
</dbReference>
<evidence type="ECO:0000256" key="5">
    <source>
        <dbReference type="ARBA" id="ARBA00022777"/>
    </source>
</evidence>
<evidence type="ECO:0000256" key="6">
    <source>
        <dbReference type="PROSITE-ProRule" id="PRU00050"/>
    </source>
</evidence>
<dbReference type="Pfam" id="PF03705">
    <property type="entry name" value="CheR_N"/>
    <property type="match status" value="1"/>
</dbReference>
<dbReference type="PANTHER" id="PTHR24422">
    <property type="entry name" value="CHEMOTAXIS PROTEIN METHYLTRANSFERASE"/>
    <property type="match status" value="1"/>
</dbReference>
<evidence type="ECO:0000259" key="11">
    <source>
        <dbReference type="PROSITE" id="PS50110"/>
    </source>
</evidence>
<comment type="catalytic activity">
    <reaction evidence="1">
        <text>ATP + protein L-histidine = ADP + protein N-phospho-L-histidine.</text>
        <dbReference type="EC" id="2.7.13.3"/>
    </reaction>
</comment>
<dbReference type="InterPro" id="IPR000014">
    <property type="entry name" value="PAS"/>
</dbReference>
<dbReference type="SUPFAM" id="SSF52172">
    <property type="entry name" value="CheY-like"/>
    <property type="match status" value="1"/>
</dbReference>
<dbReference type="PRINTS" id="PR00996">
    <property type="entry name" value="CHERMTFRASE"/>
</dbReference>
<sequence>MMTAPSDTTDQSDAQSDPGKRMSAKRSGGPVAVVGIGASAGGLKAITALLQAVPEASGLALVVLQHRTPNNERLMVDLLEKATPLPVRTAEDGMPVEADHIYVAPAGRMLSMTRGRFALGTAANEGAALPIDVFFRSLASEWAQGAICVVLSGSGADGTTGLKAVKECGGLVVVQDPATAAFEGMPSSAIATGLADYVLPPERMAEALLRYVRQPYVHGGGGDDDDSRPGVPQSDGEDFDHILELMRARSRHDYRAYKTRTLVRRIERRMGIHQVDTMRHYREFLGTHPGEVEQLSRDILISVTRFFRDPEAFDVLNEVILGPLVRSRGSDRPIRVWVPGCATGEEVYSIAMLLMEACAAANRSCDVKVFGTDIDVHALDVARTGVYPETIAVDVSAERLARFFTRVDAGYKVNRTLRETVTFAVQNMISDPPFSNLDLISCRNVLIYIDPKVQRSILDLFHFGLDDGGGLFLGSAETIGPRTELFAPLSKKWRLYRKLGNGRRYSPALPRPVGVSLGTIPVPPVTARVSPAEITRHALLLAYAPAAVLIDQQHRILYLYGPTSDFLDLPTGEMPQDLMAMMRGDLRLKVRGAVKRALESGQRVTLNGVRQTRGGVLSLLTVTVAPVRPPQAREDLLLVTFVRDTAMEPASPAGGGASDDLQASVEASVVEQLEHELRVTREDLSATILELEASNEALRVANEEILSINEELQSSNEEMETSKEELQSLNEELGTLNSQLHEKVDELESATNDLTNLLTSTDIATLFLSPDLRIKRFTAPATRLFSLIPTDIGRPITDVSRHFNDPDLMDDVRKVLDTLSPLEREVRTESGNTLLRRVHPYRTQDNRIEGTVITFSDVTALKRTAAVLAGRVRQQKLVADLGRKALGDEAMGALLQAASSLIAGTFGADSVGIFVPSGEGGTLRMLEGCGWDPSGTAPRGEVPGDPSSHLGQILRSRQPLVVGDFATDRRVSGGPPAPGIASGIGVAFGDDGATVPAVLALYSRQPNRFGDDDVEFVQAVATILGLAMERAAIQDAVRTARDFAESIVDTVREALLVLDAGLTVAAASQAYYRMFATTPEATLGHPMGALANGLFRDAALERRLKAMMADGSTIEALEITAGNDAEGPRALEINARPLSRSERPLILLGIEDVTGRNRARQALDAAKAVAEQASAGKTRFLAAASHDLRQPVQAAVLFHHLLSGQDLPPASARLLTSLGNTLTALHLMLEEILHVSRLDAGVVDVQAKPFRLCTLIGRLVEEFGPLADAAGLTLRSVDTGVTVRSDPKLLGRILQNLLANAVKYTDRGRILIGCRRAGGAVRIQVWDTGRGIPEGQLKAIFEEFHQVGNLGRDRRQGLGLGLSIVDRLALLLHHPIGVRSVPGRGSVFEIVVPLADDAEAVEEAATEPPLDGAGRRVLVIDDDPVVLDSIRQYLERYEFDVFGAVDQAAASMLFTRQRPPALVIADYRLAGVETGADAIRHLRDAFGLAVPGIILTGDTSPERIREASRSGFFLLHKPIAPPDLAAAVRNALAGDAADGDAAP</sequence>
<keyword evidence="7" id="KW-0597">Phosphoprotein</keyword>
<dbReference type="PROSITE" id="PS50110">
    <property type="entry name" value="RESPONSE_REGULATORY"/>
    <property type="match status" value="1"/>
</dbReference>
<dbReference type="Pfam" id="PF01339">
    <property type="entry name" value="CheB_methylest"/>
    <property type="match status" value="1"/>
</dbReference>
<dbReference type="PROSITE" id="PS50123">
    <property type="entry name" value="CHER"/>
    <property type="match status" value="1"/>
</dbReference>
<dbReference type="InterPro" id="IPR001789">
    <property type="entry name" value="Sig_transdc_resp-reg_receiver"/>
</dbReference>
<feature type="active site" evidence="6">
    <location>
        <position position="39"/>
    </location>
</feature>
<dbReference type="Gene3D" id="3.30.450.20">
    <property type="entry name" value="PAS domain"/>
    <property type="match status" value="2"/>
</dbReference>
<dbReference type="SMART" id="SM00448">
    <property type="entry name" value="REC"/>
    <property type="match status" value="1"/>
</dbReference>
<dbReference type="InterPro" id="IPR029016">
    <property type="entry name" value="GAF-like_dom_sf"/>
</dbReference>
<evidence type="ECO:0000256" key="1">
    <source>
        <dbReference type="ARBA" id="ARBA00000085"/>
    </source>
</evidence>
<dbReference type="InterPro" id="IPR035909">
    <property type="entry name" value="CheB_C"/>
</dbReference>
<evidence type="ECO:0000313" key="15">
    <source>
        <dbReference type="Proteomes" id="UP000654452"/>
    </source>
</evidence>
<feature type="domain" description="Response regulatory" evidence="11">
    <location>
        <begin position="1416"/>
        <end position="1532"/>
    </location>
</feature>
<dbReference type="EMBL" id="JAEPIV010000050">
    <property type="protein sequence ID" value="MBK4723321.1"/>
    <property type="molecule type" value="Genomic_DNA"/>
</dbReference>
<dbReference type="InterPro" id="IPR000673">
    <property type="entry name" value="Sig_transdc_resp-reg_Me-estase"/>
</dbReference>
<feature type="domain" description="Histidine kinase" evidence="10">
    <location>
        <begin position="1183"/>
        <end position="1396"/>
    </location>
</feature>
<comment type="caution">
    <text evidence="14">The sequence shown here is derived from an EMBL/GenBank/DDBJ whole genome shotgun (WGS) entry which is preliminary data.</text>
</comment>
<dbReference type="PROSITE" id="PS50122">
    <property type="entry name" value="CHEB"/>
    <property type="match status" value="1"/>
</dbReference>
<evidence type="ECO:0000259" key="10">
    <source>
        <dbReference type="PROSITE" id="PS50109"/>
    </source>
</evidence>
<dbReference type="InterPro" id="IPR011006">
    <property type="entry name" value="CheY-like_superfamily"/>
</dbReference>
<dbReference type="SMART" id="SM00388">
    <property type="entry name" value="HisKA"/>
    <property type="match status" value="1"/>
</dbReference>
<dbReference type="SUPFAM" id="SSF47384">
    <property type="entry name" value="Homodimeric domain of signal transducing histidine kinase"/>
    <property type="match status" value="1"/>
</dbReference>
<reference evidence="14 15" key="1">
    <citation type="submission" date="2021-01" db="EMBL/GenBank/DDBJ databases">
        <title>Azospirillum sp. YIM DDC1 draft genome.</title>
        <authorList>
            <person name="Wang Y.-X."/>
        </authorList>
    </citation>
    <scope>NUCLEOTIDE SEQUENCE [LARGE SCALE GENOMIC DNA]</scope>
    <source>
        <strain evidence="14 15">YIM DDC1</strain>
    </source>
</reference>
<feature type="region of interest" description="Disordered" evidence="9">
    <location>
        <begin position="1"/>
        <end position="28"/>
    </location>
</feature>
<feature type="active site" evidence="6">
    <location>
        <position position="66"/>
    </location>
</feature>
<dbReference type="SUPFAM" id="SSF55874">
    <property type="entry name" value="ATPase domain of HSP90 chaperone/DNA topoisomerase II/histidine kinase"/>
    <property type="match status" value="1"/>
</dbReference>
<dbReference type="Gene3D" id="3.40.50.150">
    <property type="entry name" value="Vaccinia Virus protein VP39"/>
    <property type="match status" value="1"/>
</dbReference>
<dbReference type="Pfam" id="PF00072">
    <property type="entry name" value="Response_reg"/>
    <property type="match status" value="1"/>
</dbReference>
<dbReference type="Gene3D" id="1.10.287.130">
    <property type="match status" value="1"/>
</dbReference>
<gene>
    <name evidence="14" type="ORF">JJL56_31205</name>
</gene>
<dbReference type="SMART" id="SM00091">
    <property type="entry name" value="PAS"/>
    <property type="match status" value="3"/>
</dbReference>
<evidence type="ECO:0000259" key="13">
    <source>
        <dbReference type="PROSITE" id="PS50123"/>
    </source>
</evidence>
<dbReference type="Proteomes" id="UP000654452">
    <property type="component" value="Unassembled WGS sequence"/>
</dbReference>
<dbReference type="RefSeq" id="WP_200487694.1">
    <property type="nucleotide sequence ID" value="NZ_JAEPIV010000050.1"/>
</dbReference>
<dbReference type="SMART" id="SM00065">
    <property type="entry name" value="GAF"/>
    <property type="match status" value="1"/>
</dbReference>
<dbReference type="Pfam" id="PF13596">
    <property type="entry name" value="PAS_10"/>
    <property type="match status" value="1"/>
</dbReference>
<dbReference type="InterPro" id="IPR003594">
    <property type="entry name" value="HATPase_dom"/>
</dbReference>
<dbReference type="SUPFAM" id="SSF52738">
    <property type="entry name" value="Methylesterase CheB, C-terminal domain"/>
    <property type="match status" value="1"/>
</dbReference>
<dbReference type="InterPro" id="IPR022641">
    <property type="entry name" value="CheR_N"/>
</dbReference>
<evidence type="ECO:0000313" key="14">
    <source>
        <dbReference type="EMBL" id="MBK4723321.1"/>
    </source>
</evidence>
<evidence type="ECO:0000259" key="12">
    <source>
        <dbReference type="PROSITE" id="PS50122"/>
    </source>
</evidence>
<dbReference type="SUPFAM" id="SSF55781">
    <property type="entry name" value="GAF domain-like"/>
    <property type="match status" value="1"/>
</dbReference>
<dbReference type="InterPro" id="IPR029063">
    <property type="entry name" value="SAM-dependent_MTases_sf"/>
</dbReference>
<feature type="domain" description="CheB-type methylesterase" evidence="12">
    <location>
        <begin position="30"/>
        <end position="215"/>
    </location>
</feature>
<dbReference type="Pfam" id="PF01739">
    <property type="entry name" value="CheR"/>
    <property type="match status" value="1"/>
</dbReference>
<evidence type="ECO:0000256" key="3">
    <source>
        <dbReference type="ARBA" id="ARBA00022500"/>
    </source>
</evidence>
<dbReference type="Pfam" id="PF00512">
    <property type="entry name" value="HisKA"/>
    <property type="match status" value="1"/>
</dbReference>
<organism evidence="14 15">
    <name type="scientific">Azospirillum aestuarii</name>
    <dbReference type="NCBI Taxonomy" id="2802052"/>
    <lineage>
        <taxon>Bacteria</taxon>
        <taxon>Pseudomonadati</taxon>
        <taxon>Pseudomonadota</taxon>
        <taxon>Alphaproteobacteria</taxon>
        <taxon>Rhodospirillales</taxon>
        <taxon>Azospirillaceae</taxon>
        <taxon>Azospirillum</taxon>
    </lineage>
</organism>
<dbReference type="InterPro" id="IPR036890">
    <property type="entry name" value="HATPase_C_sf"/>
</dbReference>
<dbReference type="Gene3D" id="3.40.50.180">
    <property type="entry name" value="Methylesterase CheB, C-terminal domain"/>
    <property type="match status" value="1"/>
</dbReference>
<evidence type="ECO:0000256" key="2">
    <source>
        <dbReference type="ARBA" id="ARBA00012438"/>
    </source>
</evidence>
<dbReference type="Gene3D" id="3.30.450.40">
    <property type="match status" value="1"/>
</dbReference>
<evidence type="ECO:0000256" key="8">
    <source>
        <dbReference type="SAM" id="Coils"/>
    </source>
</evidence>
<keyword evidence="3 6" id="KW-0145">Chemotaxis</keyword>
<protein>
    <recommendedName>
        <fullName evidence="2">histidine kinase</fullName>
        <ecNumber evidence="2">2.7.13.3</ecNumber>
    </recommendedName>
</protein>
<feature type="coiled-coil region" evidence="8">
    <location>
        <begin position="670"/>
        <end position="757"/>
    </location>
</feature>
<keyword evidence="4" id="KW-0808">Transferase</keyword>